<sequence>MSNYFWKSATLILLAIMSFFAGFTAKGIDFTCWTPMLSVKFALVCSLVVLLVQVPSIISTFIDYRRAKNER</sequence>
<evidence type="ECO:0000313" key="2">
    <source>
        <dbReference type="EMBL" id="QIX73667.1"/>
    </source>
</evidence>
<name>A0AAE6YPU1_9STRE</name>
<dbReference type="GeneID" id="64018041"/>
<dbReference type="Proteomes" id="UP000503130">
    <property type="component" value="Chromosome"/>
</dbReference>
<dbReference type="EMBL" id="CP050959">
    <property type="protein sequence ID" value="QIX73667.1"/>
    <property type="molecule type" value="Genomic_DNA"/>
</dbReference>
<evidence type="ECO:0000256" key="1">
    <source>
        <dbReference type="SAM" id="Phobius"/>
    </source>
</evidence>
<keyword evidence="1" id="KW-1133">Transmembrane helix</keyword>
<accession>A0AAE6YPU1</accession>
<gene>
    <name evidence="2" type="ORF">FOB74_03810</name>
</gene>
<feature type="transmembrane region" description="Helical" evidence="1">
    <location>
        <begin position="41"/>
        <end position="62"/>
    </location>
</feature>
<dbReference type="RefSeq" id="WP_048791232.1">
    <property type="nucleotide sequence ID" value="NZ_CP050959.1"/>
</dbReference>
<proteinExistence type="predicted"/>
<keyword evidence="1" id="KW-0812">Transmembrane</keyword>
<dbReference type="AlphaFoldDB" id="A0AAE6YPU1"/>
<reference evidence="2 3" key="1">
    <citation type="submission" date="2019-09" db="EMBL/GenBank/DDBJ databases">
        <title>FDA dAtabase for Regulatory Grade micrObial Sequences (FDA-ARGOS): Supporting development and validation of Infectious Disease Dx tests.</title>
        <authorList>
            <person name="Sciortino C."/>
            <person name="Tallon L."/>
            <person name="Sadzewicz L."/>
            <person name="Vavikolanu K."/>
            <person name="Mehta A."/>
            <person name="Aluvathingal J."/>
            <person name="Nadendla S."/>
            <person name="Nandy P."/>
            <person name="Geyer C."/>
            <person name="Yan Y."/>
            <person name="Sichtig H."/>
        </authorList>
    </citation>
    <scope>NUCLEOTIDE SEQUENCE [LARGE SCALE GENOMIC DNA]</scope>
    <source>
        <strain evidence="2 3">FDAARGOS_666</strain>
    </source>
</reference>
<organism evidence="2 3">
    <name type="scientific">Streptococcus gallolyticus</name>
    <dbReference type="NCBI Taxonomy" id="315405"/>
    <lineage>
        <taxon>Bacteria</taxon>
        <taxon>Bacillati</taxon>
        <taxon>Bacillota</taxon>
        <taxon>Bacilli</taxon>
        <taxon>Lactobacillales</taxon>
        <taxon>Streptococcaceae</taxon>
        <taxon>Streptococcus</taxon>
    </lineage>
</organism>
<keyword evidence="1" id="KW-0472">Membrane</keyword>
<evidence type="ECO:0000313" key="3">
    <source>
        <dbReference type="Proteomes" id="UP000503130"/>
    </source>
</evidence>
<protein>
    <submittedName>
        <fullName evidence="2">Uncharacterized protein</fullName>
    </submittedName>
</protein>